<dbReference type="AlphaFoldDB" id="A0A3N4JQY3"/>
<organism evidence="1 2">
    <name type="scientific">Choiromyces venosus 120613-1</name>
    <dbReference type="NCBI Taxonomy" id="1336337"/>
    <lineage>
        <taxon>Eukaryota</taxon>
        <taxon>Fungi</taxon>
        <taxon>Dikarya</taxon>
        <taxon>Ascomycota</taxon>
        <taxon>Pezizomycotina</taxon>
        <taxon>Pezizomycetes</taxon>
        <taxon>Pezizales</taxon>
        <taxon>Tuberaceae</taxon>
        <taxon>Choiromyces</taxon>
    </lineage>
</organism>
<dbReference type="Proteomes" id="UP000276215">
    <property type="component" value="Unassembled WGS sequence"/>
</dbReference>
<name>A0A3N4JQY3_9PEZI</name>
<protein>
    <submittedName>
        <fullName evidence="1">Uncharacterized protein</fullName>
    </submittedName>
</protein>
<gene>
    <name evidence="1" type="ORF">L873DRAFT_766088</name>
</gene>
<reference evidence="1 2" key="1">
    <citation type="journal article" date="2018" name="Nat. Ecol. Evol.">
        <title>Pezizomycetes genomes reveal the molecular basis of ectomycorrhizal truffle lifestyle.</title>
        <authorList>
            <person name="Murat C."/>
            <person name="Payen T."/>
            <person name="Noel B."/>
            <person name="Kuo A."/>
            <person name="Morin E."/>
            <person name="Chen J."/>
            <person name="Kohler A."/>
            <person name="Krizsan K."/>
            <person name="Balestrini R."/>
            <person name="Da Silva C."/>
            <person name="Montanini B."/>
            <person name="Hainaut M."/>
            <person name="Levati E."/>
            <person name="Barry K.W."/>
            <person name="Belfiori B."/>
            <person name="Cichocki N."/>
            <person name="Clum A."/>
            <person name="Dockter R.B."/>
            <person name="Fauchery L."/>
            <person name="Guy J."/>
            <person name="Iotti M."/>
            <person name="Le Tacon F."/>
            <person name="Lindquist E.A."/>
            <person name="Lipzen A."/>
            <person name="Malagnac F."/>
            <person name="Mello A."/>
            <person name="Molinier V."/>
            <person name="Miyauchi S."/>
            <person name="Poulain J."/>
            <person name="Riccioni C."/>
            <person name="Rubini A."/>
            <person name="Sitrit Y."/>
            <person name="Splivallo R."/>
            <person name="Traeger S."/>
            <person name="Wang M."/>
            <person name="Zifcakova L."/>
            <person name="Wipf D."/>
            <person name="Zambonelli A."/>
            <person name="Paolocci F."/>
            <person name="Nowrousian M."/>
            <person name="Ottonello S."/>
            <person name="Baldrian P."/>
            <person name="Spatafora J.W."/>
            <person name="Henrissat B."/>
            <person name="Nagy L.G."/>
            <person name="Aury J.M."/>
            <person name="Wincker P."/>
            <person name="Grigoriev I.V."/>
            <person name="Bonfante P."/>
            <person name="Martin F.M."/>
        </authorList>
    </citation>
    <scope>NUCLEOTIDE SEQUENCE [LARGE SCALE GENOMIC DNA]</scope>
    <source>
        <strain evidence="1 2">120613-1</strain>
    </source>
</reference>
<dbReference type="OrthoDB" id="7361510at2759"/>
<evidence type="ECO:0000313" key="1">
    <source>
        <dbReference type="EMBL" id="RPB00736.1"/>
    </source>
</evidence>
<dbReference type="EMBL" id="ML120378">
    <property type="protein sequence ID" value="RPB00736.1"/>
    <property type="molecule type" value="Genomic_DNA"/>
</dbReference>
<keyword evidence="2" id="KW-1185">Reference proteome</keyword>
<proteinExistence type="predicted"/>
<evidence type="ECO:0000313" key="2">
    <source>
        <dbReference type="Proteomes" id="UP000276215"/>
    </source>
</evidence>
<sequence length="329" mass="34297">MADQAHTTGQSEISDKLQPGMMVPATADSRLGQALVSFEQVMQFTTVEVVAWLQKTPVFTQAGPHGPAIEAAIMLNDLSGEVMLLKGHDTEWLTRFLPTYGACVRLSSRVMQLYYNAGVPLPTRIDTPTGAGVHAQDLSSEHGVATRIESPVVSTVGVRNISTPDTVATRIESAEVSALGVRGLSTPETGIPITASIESPAVSAAGVLHLSTPDAAVTRIESPIESAAGVRALSTPDTVATRIELPEVSALGVRDLSSPETGIAITTSIESPAVPAAGVLHLSTPDAVTRIESPTVSAAVVRALSTPDTGRYPSYLGSYPILTTVELSQ</sequence>
<accession>A0A3N4JQY3</accession>